<dbReference type="PROSITE" id="PS50991">
    <property type="entry name" value="PYR_CT"/>
    <property type="match status" value="1"/>
</dbReference>
<evidence type="ECO:0000313" key="4">
    <source>
        <dbReference type="EMBL" id="MFD0787726.1"/>
    </source>
</evidence>
<keyword evidence="1" id="KW-0464">Manganese</keyword>
<dbReference type="Pfam" id="PF00682">
    <property type="entry name" value="HMGL-like"/>
    <property type="match status" value="1"/>
</dbReference>
<keyword evidence="4" id="KW-0456">Lyase</keyword>
<dbReference type="InterPro" id="IPR000891">
    <property type="entry name" value="PYR_CT"/>
</dbReference>
<dbReference type="CDD" id="cd07943">
    <property type="entry name" value="DRE_TIM_HOA"/>
    <property type="match status" value="1"/>
</dbReference>
<comment type="caution">
    <text evidence="4">The sequence shown here is derived from an EMBL/GenBank/DDBJ whole genome shotgun (WGS) entry which is preliminary data.</text>
</comment>
<dbReference type="InterPro" id="IPR050073">
    <property type="entry name" value="2-IPM_HCS-like"/>
</dbReference>
<evidence type="ECO:0000259" key="3">
    <source>
        <dbReference type="PROSITE" id="PS50991"/>
    </source>
</evidence>
<dbReference type="InterPro" id="IPR017629">
    <property type="entry name" value="4OH_2_O-val_aldolase"/>
</dbReference>
<dbReference type="Gene3D" id="3.20.20.70">
    <property type="entry name" value="Aldolase class I"/>
    <property type="match status" value="1"/>
</dbReference>
<name>A0ABW3AB03_9ACTN</name>
<dbReference type="InterPro" id="IPR013785">
    <property type="entry name" value="Aldolase_TIM"/>
</dbReference>
<reference evidence="5" key="1">
    <citation type="journal article" date="2019" name="Int. J. Syst. Evol. Microbiol.">
        <title>The Global Catalogue of Microorganisms (GCM) 10K type strain sequencing project: providing services to taxonomists for standard genome sequencing and annotation.</title>
        <authorList>
            <consortium name="The Broad Institute Genomics Platform"/>
            <consortium name="The Broad Institute Genome Sequencing Center for Infectious Disease"/>
            <person name="Wu L."/>
            <person name="Ma J."/>
        </authorList>
    </citation>
    <scope>NUCLEOTIDE SEQUENCE [LARGE SCALE GENOMIC DNA]</scope>
    <source>
        <strain evidence="5">JCM 32148</strain>
    </source>
</reference>
<dbReference type="GO" id="GO:0008701">
    <property type="term" value="F:4-hydroxy-2-oxovalerate aldolase activity"/>
    <property type="evidence" value="ECO:0007669"/>
    <property type="project" value="UniProtKB-EC"/>
</dbReference>
<dbReference type="PANTHER" id="PTHR10277">
    <property type="entry name" value="HOMOCITRATE SYNTHASE-RELATED"/>
    <property type="match status" value="1"/>
</dbReference>
<keyword evidence="5" id="KW-1185">Reference proteome</keyword>
<dbReference type="SUPFAM" id="SSF51569">
    <property type="entry name" value="Aldolase"/>
    <property type="match status" value="1"/>
</dbReference>
<dbReference type="PANTHER" id="PTHR10277:SF9">
    <property type="entry name" value="2-ISOPROPYLMALATE SYNTHASE 1, CHLOROPLASTIC-RELATED"/>
    <property type="match status" value="1"/>
</dbReference>
<organism evidence="4 5">
    <name type="scientific">Micromonospora azadirachtae</name>
    <dbReference type="NCBI Taxonomy" id="1970735"/>
    <lineage>
        <taxon>Bacteria</taxon>
        <taxon>Bacillati</taxon>
        <taxon>Actinomycetota</taxon>
        <taxon>Actinomycetes</taxon>
        <taxon>Micromonosporales</taxon>
        <taxon>Micromonosporaceae</taxon>
        <taxon>Micromonospora</taxon>
    </lineage>
</organism>
<feature type="domain" description="Pyruvate carboxyltransferase" evidence="3">
    <location>
        <begin position="4"/>
        <end position="224"/>
    </location>
</feature>
<dbReference type="Proteomes" id="UP001597053">
    <property type="component" value="Unassembled WGS sequence"/>
</dbReference>
<evidence type="ECO:0000313" key="5">
    <source>
        <dbReference type="Proteomes" id="UP001597053"/>
    </source>
</evidence>
<gene>
    <name evidence="4" type="primary">dmpG</name>
    <name evidence="4" type="ORF">ACFQZ8_27795</name>
</gene>
<proteinExistence type="inferred from homology"/>
<dbReference type="NCBIfam" id="TIGR03217">
    <property type="entry name" value="4OH_2_O_val_ald"/>
    <property type="match status" value="1"/>
</dbReference>
<feature type="non-terminal residue" evidence="4">
    <location>
        <position position="224"/>
    </location>
</feature>
<protein>
    <recommendedName>
        <fullName evidence="2">4-hydroxy-2-oxovalerate aldolase</fullName>
        <ecNumber evidence="2">4.1.3.39</ecNumber>
    </recommendedName>
</protein>
<evidence type="ECO:0000256" key="2">
    <source>
        <dbReference type="NCBIfam" id="TIGR03217"/>
    </source>
</evidence>
<dbReference type="HAMAP" id="MF_01656">
    <property type="entry name" value="HOA"/>
    <property type="match status" value="1"/>
</dbReference>
<accession>A0ABW3AB03</accession>
<dbReference type="NCBIfam" id="NF006049">
    <property type="entry name" value="PRK08195.1"/>
    <property type="match status" value="1"/>
</dbReference>
<evidence type="ECO:0000256" key="1">
    <source>
        <dbReference type="ARBA" id="ARBA00023211"/>
    </source>
</evidence>
<sequence>MTELYIQDVTLRDGMHAIAHRYTVEQVRTIASALDAAGVAAIEVAHGDGLAGSSVNYGHGAASDAEWIAAAAEALTNARLTTLLLPGIGTIADLKAARALGVTSVRIATHCTEADISAQHISWARENGMDVSGFLMMSHMNDPAGLAAQAKLMESYGAHCVYVTDSGGRLLMSDVAERIDAYRQVLEPETQIGIHAHHNLSLGVANSVTAVEHGRISGAGPAGP</sequence>
<dbReference type="EMBL" id="JBHTHM010002209">
    <property type="protein sequence ID" value="MFD0787726.1"/>
    <property type="molecule type" value="Genomic_DNA"/>
</dbReference>
<dbReference type="InterPro" id="IPR035685">
    <property type="entry name" value="DRE_TIM_HOA"/>
</dbReference>
<dbReference type="EC" id="4.1.3.39" evidence="2"/>